<dbReference type="RefSeq" id="WP_382407384.1">
    <property type="nucleotide sequence ID" value="NZ_JBHSGU010000002.1"/>
</dbReference>
<gene>
    <name evidence="1" type="ORF">ACFO4O_08460</name>
</gene>
<keyword evidence="2" id="KW-1185">Reference proteome</keyword>
<dbReference type="InterPro" id="IPR007801">
    <property type="entry name" value="MbnB/TglH/ChrH"/>
</dbReference>
<accession>A0ABV9LVX5</accession>
<name>A0ABV9LVX5_9ALTE</name>
<evidence type="ECO:0000313" key="2">
    <source>
        <dbReference type="Proteomes" id="UP001595897"/>
    </source>
</evidence>
<comment type="caution">
    <text evidence="1">The sequence shown here is derived from an EMBL/GenBank/DDBJ whole genome shotgun (WGS) entry which is preliminary data.</text>
</comment>
<organism evidence="1 2">
    <name type="scientific">Glaciecola siphonariae</name>
    <dbReference type="NCBI Taxonomy" id="521012"/>
    <lineage>
        <taxon>Bacteria</taxon>
        <taxon>Pseudomonadati</taxon>
        <taxon>Pseudomonadota</taxon>
        <taxon>Gammaproteobacteria</taxon>
        <taxon>Alteromonadales</taxon>
        <taxon>Alteromonadaceae</taxon>
        <taxon>Glaciecola</taxon>
    </lineage>
</organism>
<dbReference type="PANTHER" id="PTHR42194">
    <property type="entry name" value="UPF0276 PROTEIN HI_1600"/>
    <property type="match status" value="1"/>
</dbReference>
<dbReference type="PANTHER" id="PTHR42194:SF1">
    <property type="entry name" value="UPF0276 PROTEIN HI_1600"/>
    <property type="match status" value="1"/>
</dbReference>
<reference evidence="2" key="1">
    <citation type="journal article" date="2019" name="Int. J. Syst. Evol. Microbiol.">
        <title>The Global Catalogue of Microorganisms (GCM) 10K type strain sequencing project: providing services to taxonomists for standard genome sequencing and annotation.</title>
        <authorList>
            <consortium name="The Broad Institute Genomics Platform"/>
            <consortium name="The Broad Institute Genome Sequencing Center for Infectious Disease"/>
            <person name="Wu L."/>
            <person name="Ma J."/>
        </authorList>
    </citation>
    <scope>NUCLEOTIDE SEQUENCE [LARGE SCALE GENOMIC DNA]</scope>
    <source>
        <strain evidence="2">KACC 12507</strain>
    </source>
</reference>
<sequence length="297" mass="32607">MLAFKHEPKPDACIGLGLRHLHYDDALAHQNASSPVDFVEVHAENFFARGGITRALLSDVKEKYPISVHGTSLGLGSAVGLPASTLQQFVDLVSYTEAMLVSEHLCFNRAAFNNSVYHTGDLLPIAYNNESLEQIVSNIQQVQDAIKQPILIENLSAYVAPSALSELAIDSMDETEFLIQMCKSAGCGLLLDINNLIVNALNQKTDRVVDHVIEKMKALPSELVGEIHLAGFSEQQVAGFIIDDHGQAVSKQCWDIYKEACSLFKNVPTLVEWDNNLPEWSVLLEQTAIARAIAKPL</sequence>
<dbReference type="EMBL" id="JBHSGU010000002">
    <property type="protein sequence ID" value="MFC4700184.1"/>
    <property type="molecule type" value="Genomic_DNA"/>
</dbReference>
<protein>
    <submittedName>
        <fullName evidence="1">DUF692 family multinuclear iron-containing protein</fullName>
    </submittedName>
</protein>
<dbReference type="Gene3D" id="3.20.20.150">
    <property type="entry name" value="Divalent-metal-dependent TIM barrel enzymes"/>
    <property type="match status" value="1"/>
</dbReference>
<dbReference type="Pfam" id="PF05114">
    <property type="entry name" value="MbnB_TglH_ChrH"/>
    <property type="match status" value="1"/>
</dbReference>
<dbReference type="NCBIfam" id="NF003818">
    <property type="entry name" value="PRK05409.1"/>
    <property type="match status" value="1"/>
</dbReference>
<dbReference type="Proteomes" id="UP001595897">
    <property type="component" value="Unassembled WGS sequence"/>
</dbReference>
<evidence type="ECO:0000313" key="1">
    <source>
        <dbReference type="EMBL" id="MFC4700184.1"/>
    </source>
</evidence>
<proteinExistence type="predicted"/>